<evidence type="ECO:0000313" key="4">
    <source>
        <dbReference type="Proteomes" id="UP001231941"/>
    </source>
</evidence>
<proteinExistence type="predicted"/>
<keyword evidence="3" id="KW-0645">Protease</keyword>
<keyword evidence="1" id="KW-1133">Transmembrane helix</keyword>
<dbReference type="EC" id="3.4.-.-" evidence="3"/>
<feature type="transmembrane region" description="Helical" evidence="1">
    <location>
        <begin position="222"/>
        <end position="243"/>
    </location>
</feature>
<feature type="transmembrane region" description="Helical" evidence="1">
    <location>
        <begin position="167"/>
        <end position="186"/>
    </location>
</feature>
<protein>
    <submittedName>
        <fullName evidence="3">CPBP family intramembrane metalloprotease</fullName>
        <ecNumber evidence="3">3.4.-.-</ecNumber>
    </submittedName>
</protein>
<dbReference type="Pfam" id="PF02517">
    <property type="entry name" value="Rce1-like"/>
    <property type="match status" value="1"/>
</dbReference>
<feature type="transmembrane region" description="Helical" evidence="1">
    <location>
        <begin position="12"/>
        <end position="41"/>
    </location>
</feature>
<sequence>MSERASNTLLQIIGKVLLSLFFALFITFILIIISVFIYLLISRDDAALQEVYGNSITLSDPLFLVLYAPQAIGFILAAYLMVFIFERNKNWNLGLKQNDGLKLLLKGFIIGIILMSMTFLIIWILGGIKVESINTDPGLWIQLSLALIIFILTAVNEEIFCRGYLQGLFRFHYGIWPAVISSSLLFSGLHAFNAAVLDSPIPLLNIFLAGVLLAISREVSGGLWLPIGIHLTWNYFQGNIYGFEVSGTEMNSWIQISSQGSTLLNGGLFGAEGSIVATFILLAGIISMIRYQKKLS</sequence>
<evidence type="ECO:0000313" key="3">
    <source>
        <dbReference type="EMBL" id="MDP5273842.1"/>
    </source>
</evidence>
<organism evidence="3 4">
    <name type="scientific">Chengkuizengella axinellae</name>
    <dbReference type="NCBI Taxonomy" id="3064388"/>
    <lineage>
        <taxon>Bacteria</taxon>
        <taxon>Bacillati</taxon>
        <taxon>Bacillota</taxon>
        <taxon>Bacilli</taxon>
        <taxon>Bacillales</taxon>
        <taxon>Paenibacillaceae</taxon>
        <taxon>Chengkuizengella</taxon>
    </lineage>
</organism>
<reference evidence="3 4" key="1">
    <citation type="submission" date="2023-08" db="EMBL/GenBank/DDBJ databases">
        <authorList>
            <person name="Park J.-S."/>
        </authorList>
    </citation>
    <scope>NUCLEOTIDE SEQUENCE [LARGE SCALE GENOMIC DNA]</scope>
    <source>
        <strain evidence="3 4">2205SS18-9</strain>
    </source>
</reference>
<feature type="transmembrane region" description="Helical" evidence="1">
    <location>
        <begin position="192"/>
        <end position="215"/>
    </location>
</feature>
<evidence type="ECO:0000256" key="1">
    <source>
        <dbReference type="SAM" id="Phobius"/>
    </source>
</evidence>
<keyword evidence="3" id="KW-0482">Metalloprotease</keyword>
<keyword evidence="1" id="KW-0812">Transmembrane</keyword>
<gene>
    <name evidence="3" type="ORF">Q5Y73_06980</name>
</gene>
<comment type="caution">
    <text evidence="3">The sequence shown here is derived from an EMBL/GenBank/DDBJ whole genome shotgun (WGS) entry which is preliminary data.</text>
</comment>
<feature type="transmembrane region" description="Helical" evidence="1">
    <location>
        <begin position="263"/>
        <end position="289"/>
    </location>
</feature>
<keyword evidence="3" id="KW-0378">Hydrolase</keyword>
<dbReference type="EMBL" id="JAVAMP010000002">
    <property type="protein sequence ID" value="MDP5273842.1"/>
    <property type="molecule type" value="Genomic_DNA"/>
</dbReference>
<dbReference type="RefSeq" id="WP_305991141.1">
    <property type="nucleotide sequence ID" value="NZ_JAVAMP010000002.1"/>
</dbReference>
<accession>A0ABT9IXJ9</accession>
<name>A0ABT9IXJ9_9BACL</name>
<feature type="domain" description="CAAX prenyl protease 2/Lysostaphin resistance protein A-like" evidence="2">
    <location>
        <begin position="142"/>
        <end position="236"/>
    </location>
</feature>
<keyword evidence="1" id="KW-0472">Membrane</keyword>
<dbReference type="GO" id="GO:0008237">
    <property type="term" value="F:metallopeptidase activity"/>
    <property type="evidence" value="ECO:0007669"/>
    <property type="project" value="UniProtKB-KW"/>
</dbReference>
<dbReference type="PANTHER" id="PTHR39430">
    <property type="entry name" value="MEMBRANE-ASSOCIATED PROTEASE-RELATED"/>
    <property type="match status" value="1"/>
</dbReference>
<feature type="transmembrane region" description="Helical" evidence="1">
    <location>
        <begin position="137"/>
        <end position="155"/>
    </location>
</feature>
<dbReference type="PANTHER" id="PTHR39430:SF1">
    <property type="entry name" value="PROTEASE"/>
    <property type="match status" value="1"/>
</dbReference>
<evidence type="ECO:0000259" key="2">
    <source>
        <dbReference type="Pfam" id="PF02517"/>
    </source>
</evidence>
<feature type="transmembrane region" description="Helical" evidence="1">
    <location>
        <begin position="103"/>
        <end position="125"/>
    </location>
</feature>
<dbReference type="InterPro" id="IPR003675">
    <property type="entry name" value="Rce1/LyrA-like_dom"/>
</dbReference>
<feature type="transmembrane region" description="Helical" evidence="1">
    <location>
        <begin position="61"/>
        <end position="82"/>
    </location>
</feature>
<keyword evidence="4" id="KW-1185">Reference proteome</keyword>
<dbReference type="Proteomes" id="UP001231941">
    <property type="component" value="Unassembled WGS sequence"/>
</dbReference>